<feature type="transmembrane region" description="Helical" evidence="8">
    <location>
        <begin position="300"/>
        <end position="323"/>
    </location>
</feature>
<evidence type="ECO:0000256" key="7">
    <source>
        <dbReference type="ARBA" id="ARBA00043987"/>
    </source>
</evidence>
<evidence type="ECO:0000313" key="10">
    <source>
        <dbReference type="Proteomes" id="UP000606115"/>
    </source>
</evidence>
<keyword evidence="3" id="KW-0808">Transferase</keyword>
<proteinExistence type="inferred from homology"/>
<feature type="transmembrane region" description="Helical" evidence="8">
    <location>
        <begin position="434"/>
        <end position="454"/>
    </location>
</feature>
<dbReference type="GeneID" id="303304737"/>
<evidence type="ECO:0000256" key="6">
    <source>
        <dbReference type="ARBA" id="ARBA00023136"/>
    </source>
</evidence>
<feature type="transmembrane region" description="Helical" evidence="8">
    <location>
        <begin position="466"/>
        <end position="484"/>
    </location>
</feature>
<feature type="transmembrane region" description="Helical" evidence="8">
    <location>
        <begin position="260"/>
        <end position="288"/>
    </location>
</feature>
<evidence type="ECO:0008006" key="11">
    <source>
        <dbReference type="Google" id="ProtNLM"/>
    </source>
</evidence>
<evidence type="ECO:0000256" key="4">
    <source>
        <dbReference type="ARBA" id="ARBA00022692"/>
    </source>
</evidence>
<feature type="transmembrane region" description="Helical" evidence="8">
    <location>
        <begin position="103"/>
        <end position="125"/>
    </location>
</feature>
<keyword evidence="5 8" id="KW-1133">Transmembrane helix</keyword>
<keyword evidence="10" id="KW-1185">Reference proteome</keyword>
<dbReference type="InterPro" id="IPR049829">
    <property type="entry name" value="MptA/B-like"/>
</dbReference>
<dbReference type="EMBL" id="BMKX01000006">
    <property type="protein sequence ID" value="GGJ64130.1"/>
    <property type="molecule type" value="Genomic_DNA"/>
</dbReference>
<evidence type="ECO:0000256" key="1">
    <source>
        <dbReference type="ARBA" id="ARBA00004141"/>
    </source>
</evidence>
<feature type="transmembrane region" description="Helical" evidence="8">
    <location>
        <begin position="363"/>
        <end position="385"/>
    </location>
</feature>
<gene>
    <name evidence="9" type="ORF">GCM10007173_23840</name>
</gene>
<evidence type="ECO:0000256" key="3">
    <source>
        <dbReference type="ARBA" id="ARBA00022679"/>
    </source>
</evidence>
<feature type="transmembrane region" description="Helical" evidence="8">
    <location>
        <begin position="329"/>
        <end position="351"/>
    </location>
</feature>
<evidence type="ECO:0000256" key="2">
    <source>
        <dbReference type="ARBA" id="ARBA00022676"/>
    </source>
</evidence>
<feature type="transmembrane region" description="Helical" evidence="8">
    <location>
        <begin position="21"/>
        <end position="42"/>
    </location>
</feature>
<keyword evidence="4 8" id="KW-0812">Transmembrane</keyword>
<dbReference type="RefSeq" id="WP_188685884.1">
    <property type="nucleotide sequence ID" value="NZ_BMKX01000006.1"/>
</dbReference>
<reference evidence="10" key="1">
    <citation type="journal article" date="2019" name="Int. J. Syst. Evol. Microbiol.">
        <title>The Global Catalogue of Microorganisms (GCM) 10K type strain sequencing project: providing services to taxonomists for standard genome sequencing and annotation.</title>
        <authorList>
            <consortium name="The Broad Institute Genomics Platform"/>
            <consortium name="The Broad Institute Genome Sequencing Center for Infectious Disease"/>
            <person name="Wu L."/>
            <person name="Ma J."/>
        </authorList>
    </citation>
    <scope>NUCLEOTIDE SEQUENCE [LARGE SCALE GENOMIC DNA]</scope>
    <source>
        <strain evidence="10">CGMCC 1.3685</strain>
    </source>
</reference>
<evidence type="ECO:0000256" key="8">
    <source>
        <dbReference type="SAM" id="Phobius"/>
    </source>
</evidence>
<keyword evidence="2" id="KW-0328">Glycosyltransferase</keyword>
<keyword evidence="6 8" id="KW-0472">Membrane</keyword>
<name>A0ABQ2DMJ8_9MICC</name>
<dbReference type="Pfam" id="PF26314">
    <property type="entry name" value="MptA_B_family"/>
    <property type="match status" value="1"/>
</dbReference>
<comment type="similarity">
    <text evidence="7">Belongs to the MptA/B family.</text>
</comment>
<dbReference type="Proteomes" id="UP000606115">
    <property type="component" value="Unassembled WGS sequence"/>
</dbReference>
<evidence type="ECO:0000313" key="9">
    <source>
        <dbReference type="EMBL" id="GGJ64130.1"/>
    </source>
</evidence>
<accession>A0ABQ2DMJ8</accession>
<sequence length="507" mass="56206">MSASKAEVLAPQPYAGVNKTLLSGIIGSSMILFGSFGTGWLASVSPLNRDPFFIMVRTEATGVTICVILLALGCWLLFRAWWRLGQKLKTWDEGSLKIVQRAVMLWSIPMLIALPIMSRDVFAYIGQGRLVDAGQDPYVDGISSLNNWFQLGADTMWAQDGTPYGPLFLTIEYIVVNIVGGSTDAAVLAFRAIAVIGVLLCLRYVPKLAELHSVSGAKATWMTVANPLFLVNFVASAHNDALMTGLSVWAVYLACKRHGFWAIVVLAASIGVKPITLVLLPFIGLLWAGPEAKWPRRFLYWFYSGSIFLVLMTLVGWLNGYWFGWLSVLLNYTGTGVSIVAPLGMLTIALQGIFGSFGMETDWILSVIKTGGRLLGVGLAIVLMFRGKYSHLVQRMGIAYAAIVVLSPVIQPWYLLWLLPFFAATGLRDDWQMLWLHLTTIFFLAYQAADQIFVWQFLQEDLVPRVQLISWGISILCALFLVFLDPKTKKICPELLSSTNWLKKKAK</sequence>
<feature type="transmembrane region" description="Helical" evidence="8">
    <location>
        <begin position="62"/>
        <end position="82"/>
    </location>
</feature>
<dbReference type="NCBIfam" id="NF038066">
    <property type="entry name" value="MptB"/>
    <property type="match status" value="1"/>
</dbReference>
<feature type="transmembrane region" description="Helical" evidence="8">
    <location>
        <begin position="397"/>
        <end position="422"/>
    </location>
</feature>
<comment type="subcellular location">
    <subcellularLocation>
        <location evidence="1">Membrane</location>
        <topology evidence="1">Multi-pass membrane protein</topology>
    </subcellularLocation>
</comment>
<organism evidence="9 10">
    <name type="scientific">Glutamicibacter ardleyensis</name>
    <dbReference type="NCBI Taxonomy" id="225894"/>
    <lineage>
        <taxon>Bacteria</taxon>
        <taxon>Bacillati</taxon>
        <taxon>Actinomycetota</taxon>
        <taxon>Actinomycetes</taxon>
        <taxon>Micrococcales</taxon>
        <taxon>Micrococcaceae</taxon>
        <taxon>Glutamicibacter</taxon>
    </lineage>
</organism>
<comment type="caution">
    <text evidence="9">The sequence shown here is derived from an EMBL/GenBank/DDBJ whole genome shotgun (WGS) entry which is preliminary data.</text>
</comment>
<protein>
    <recommendedName>
        <fullName evidence="11">Carotene biosynthesis associated membrane protein</fullName>
    </recommendedName>
</protein>
<feature type="transmembrane region" description="Helical" evidence="8">
    <location>
        <begin position="185"/>
        <end position="206"/>
    </location>
</feature>
<evidence type="ECO:0000256" key="5">
    <source>
        <dbReference type="ARBA" id="ARBA00022989"/>
    </source>
</evidence>
<feature type="transmembrane region" description="Helical" evidence="8">
    <location>
        <begin position="227"/>
        <end position="254"/>
    </location>
</feature>